<protein>
    <submittedName>
        <fullName evidence="2">Uncharacterized protein</fullName>
    </submittedName>
</protein>
<name>A0A8T0PKR2_PANVG</name>
<dbReference type="AlphaFoldDB" id="A0A8T0PKR2"/>
<dbReference type="EMBL" id="CM029051">
    <property type="protein sequence ID" value="KAG2562917.1"/>
    <property type="molecule type" value="Genomic_DNA"/>
</dbReference>
<sequence length="198" mass="22100">MRGHFRYTPPQPALSPPPAVWTPWSHGREQARRHGRAPKARWGASSSACSSSKPSIVPNAAPRRHPLVPRATCRRSPDAGLPIADASPIQPELAYWVVRRHPPRGLGCLGLFQFPRWAGPAEPRCIVCFSLQQDVFLLHMASWAPSSWAAHYFRQQGSICRLQNLMFPSSRTSCLRGVEKCYGKWAGHLAQAHEYCST</sequence>
<dbReference type="Proteomes" id="UP000823388">
    <property type="component" value="Chromosome 8K"/>
</dbReference>
<accession>A0A8T0PKR2</accession>
<keyword evidence="3" id="KW-1185">Reference proteome</keyword>
<feature type="compositionally biased region" description="Pro residues" evidence="1">
    <location>
        <begin position="9"/>
        <end position="20"/>
    </location>
</feature>
<evidence type="ECO:0000313" key="3">
    <source>
        <dbReference type="Proteomes" id="UP000823388"/>
    </source>
</evidence>
<proteinExistence type="predicted"/>
<reference evidence="2" key="1">
    <citation type="submission" date="2020-05" db="EMBL/GenBank/DDBJ databases">
        <title>WGS assembly of Panicum virgatum.</title>
        <authorList>
            <person name="Lovell J.T."/>
            <person name="Jenkins J."/>
            <person name="Shu S."/>
            <person name="Juenger T.E."/>
            <person name="Schmutz J."/>
        </authorList>
    </citation>
    <scope>NUCLEOTIDE SEQUENCE</scope>
    <source>
        <strain evidence="2">AP13</strain>
    </source>
</reference>
<evidence type="ECO:0000256" key="1">
    <source>
        <dbReference type="SAM" id="MobiDB-lite"/>
    </source>
</evidence>
<organism evidence="2 3">
    <name type="scientific">Panicum virgatum</name>
    <name type="common">Blackwell switchgrass</name>
    <dbReference type="NCBI Taxonomy" id="38727"/>
    <lineage>
        <taxon>Eukaryota</taxon>
        <taxon>Viridiplantae</taxon>
        <taxon>Streptophyta</taxon>
        <taxon>Embryophyta</taxon>
        <taxon>Tracheophyta</taxon>
        <taxon>Spermatophyta</taxon>
        <taxon>Magnoliopsida</taxon>
        <taxon>Liliopsida</taxon>
        <taxon>Poales</taxon>
        <taxon>Poaceae</taxon>
        <taxon>PACMAD clade</taxon>
        <taxon>Panicoideae</taxon>
        <taxon>Panicodae</taxon>
        <taxon>Paniceae</taxon>
        <taxon>Panicinae</taxon>
        <taxon>Panicum</taxon>
        <taxon>Panicum sect. Hiantes</taxon>
    </lineage>
</organism>
<gene>
    <name evidence="2" type="ORF">PVAP13_8KG302266</name>
</gene>
<feature type="region of interest" description="Disordered" evidence="1">
    <location>
        <begin position="1"/>
        <end position="61"/>
    </location>
</feature>
<comment type="caution">
    <text evidence="2">The sequence shown here is derived from an EMBL/GenBank/DDBJ whole genome shotgun (WGS) entry which is preliminary data.</text>
</comment>
<evidence type="ECO:0000313" key="2">
    <source>
        <dbReference type="EMBL" id="KAG2562917.1"/>
    </source>
</evidence>
<feature type="compositionally biased region" description="Low complexity" evidence="1">
    <location>
        <begin position="45"/>
        <end position="55"/>
    </location>
</feature>